<accession>A0A6L5Z6J6</accession>
<dbReference type="PANTHER" id="PTHR38095">
    <property type="entry name" value="ANAEROBIC DIMETHYL SULFOXIDE REDUCTASE CHAIN YNFH"/>
    <property type="match status" value="1"/>
</dbReference>
<keyword evidence="1" id="KW-0472">Membrane</keyword>
<evidence type="ECO:0000313" key="3">
    <source>
        <dbReference type="Proteomes" id="UP000474957"/>
    </source>
</evidence>
<evidence type="ECO:0000313" key="2">
    <source>
        <dbReference type="EMBL" id="MSU91592.1"/>
    </source>
</evidence>
<protein>
    <submittedName>
        <fullName evidence="2">Dibenzothiophene desulfurase</fullName>
    </submittedName>
</protein>
<dbReference type="PANTHER" id="PTHR38095:SF1">
    <property type="entry name" value="ANAEROBIC DIMETHYL SULFOXIDE REDUCTASE CHAIN YNFH"/>
    <property type="match status" value="1"/>
</dbReference>
<gene>
    <name evidence="2" type="ORF">GE300_18595</name>
</gene>
<dbReference type="GO" id="GO:0009390">
    <property type="term" value="C:dimethyl sulfoxide reductase complex"/>
    <property type="evidence" value="ECO:0007669"/>
    <property type="project" value="TreeGrafter"/>
</dbReference>
<dbReference type="Gene3D" id="1.20.1630.10">
    <property type="entry name" value="Formate dehydrogenase/DMSO reductase domain"/>
    <property type="match status" value="1"/>
</dbReference>
<feature type="transmembrane region" description="Helical" evidence="1">
    <location>
        <begin position="139"/>
        <end position="157"/>
    </location>
</feature>
<keyword evidence="1" id="KW-0812">Transmembrane</keyword>
<feature type="transmembrane region" description="Helical" evidence="1">
    <location>
        <begin position="32"/>
        <end position="59"/>
    </location>
</feature>
<dbReference type="AlphaFoldDB" id="A0A6L5Z6J6"/>
<sequence>MHPAPSLIVFTTLSGLGFGLMAFLGIDPPAKGGWVMAVFAALALALAGAGLVASLWHLGHPERAWKALSQWRSSWLSREGVLAMATMAVFGLHAALIVLAGTQVALLGWLAALLAVATVVATGMIYAQLRAIPRWHSPLTPLLFVLYALAGGALLAGQVTVGGWLLLALGAAQLAGWHLGDGALAASGTTAETATGLGHLGRVRLLESPHTGRNYLLDEMVFRVGRKHAAKLRLIAFALAVALPAAIALLTEPHHLLGGVLVLSHVAGTVVARWLFYAQAEHVVGLYYGARARA</sequence>
<dbReference type="InterPro" id="IPR007059">
    <property type="entry name" value="DmsC"/>
</dbReference>
<feature type="transmembrane region" description="Helical" evidence="1">
    <location>
        <begin position="232"/>
        <end position="250"/>
    </location>
</feature>
<keyword evidence="3" id="KW-1185">Reference proteome</keyword>
<feature type="transmembrane region" description="Helical" evidence="1">
    <location>
        <begin position="256"/>
        <end position="276"/>
    </location>
</feature>
<feature type="transmembrane region" description="Helical" evidence="1">
    <location>
        <begin position="7"/>
        <end position="26"/>
    </location>
</feature>
<evidence type="ECO:0000256" key="1">
    <source>
        <dbReference type="SAM" id="Phobius"/>
    </source>
</evidence>
<dbReference type="GO" id="GO:0005886">
    <property type="term" value="C:plasma membrane"/>
    <property type="evidence" value="ECO:0007669"/>
    <property type="project" value="TreeGrafter"/>
</dbReference>
<dbReference type="GO" id="GO:0019645">
    <property type="term" value="P:anaerobic electron transport chain"/>
    <property type="evidence" value="ECO:0007669"/>
    <property type="project" value="InterPro"/>
</dbReference>
<keyword evidence="1" id="KW-1133">Transmembrane helix</keyword>
<dbReference type="Pfam" id="PF04976">
    <property type="entry name" value="DmsC"/>
    <property type="match status" value="1"/>
</dbReference>
<name>A0A6L5Z6J6_9RHOB</name>
<feature type="transmembrane region" description="Helical" evidence="1">
    <location>
        <begin position="106"/>
        <end position="127"/>
    </location>
</feature>
<reference evidence="2 3" key="1">
    <citation type="submission" date="2019-10" db="EMBL/GenBank/DDBJ databases">
        <title>Cognatihalovulum marinum gen. nov. sp. nov., a new member of the family Rhodobacteraceae isolated from deep seawater of the Northwest Indian Ocean.</title>
        <authorList>
            <person name="Ruan C."/>
            <person name="Wang J."/>
            <person name="Zheng X."/>
            <person name="Song L."/>
            <person name="Zhu Y."/>
            <person name="Huang Y."/>
            <person name="Lu Z."/>
            <person name="Du W."/>
            <person name="Huang L."/>
            <person name="Dai X."/>
        </authorList>
    </citation>
    <scope>NUCLEOTIDE SEQUENCE [LARGE SCALE GENOMIC DNA]</scope>
    <source>
        <strain evidence="2 3">2CG4</strain>
    </source>
</reference>
<dbReference type="GO" id="GO:0009389">
    <property type="term" value="F:dimethyl sulfoxide reductase activity"/>
    <property type="evidence" value="ECO:0007669"/>
    <property type="project" value="TreeGrafter"/>
</dbReference>
<dbReference type="Proteomes" id="UP000474957">
    <property type="component" value="Unassembled WGS sequence"/>
</dbReference>
<dbReference type="RefSeq" id="WP_154448910.1">
    <property type="nucleotide sequence ID" value="NZ_WIND01000022.1"/>
</dbReference>
<proteinExistence type="predicted"/>
<dbReference type="EMBL" id="WIND01000022">
    <property type="protein sequence ID" value="MSU91592.1"/>
    <property type="molecule type" value="Genomic_DNA"/>
</dbReference>
<comment type="caution">
    <text evidence="2">The sequence shown here is derived from an EMBL/GenBank/DDBJ whole genome shotgun (WGS) entry which is preliminary data.</text>
</comment>
<feature type="transmembrane region" description="Helical" evidence="1">
    <location>
        <begin position="80"/>
        <end position="100"/>
    </location>
</feature>
<organism evidence="2 3">
    <name type="scientific">Halovulum marinum</name>
    <dbReference type="NCBI Taxonomy" id="2662447"/>
    <lineage>
        <taxon>Bacteria</taxon>
        <taxon>Pseudomonadati</taxon>
        <taxon>Pseudomonadota</taxon>
        <taxon>Alphaproteobacteria</taxon>
        <taxon>Rhodobacterales</taxon>
        <taxon>Paracoccaceae</taxon>
        <taxon>Halovulum</taxon>
    </lineage>
</organism>